<feature type="compositionally biased region" description="Polar residues" evidence="1">
    <location>
        <begin position="51"/>
        <end position="63"/>
    </location>
</feature>
<dbReference type="InParanoid" id="A0A1D8PT46"/>
<evidence type="ECO:0000256" key="1">
    <source>
        <dbReference type="SAM" id="MobiDB-lite"/>
    </source>
</evidence>
<feature type="compositionally biased region" description="Basic residues" evidence="1">
    <location>
        <begin position="226"/>
        <end position="237"/>
    </location>
</feature>
<evidence type="ECO:0000313" key="3">
    <source>
        <dbReference type="EMBL" id="AOW31313.1"/>
    </source>
</evidence>
<dbReference type="GeneID" id="3644873"/>
<feature type="compositionally biased region" description="Polar residues" evidence="1">
    <location>
        <begin position="240"/>
        <end position="263"/>
    </location>
</feature>
<organism evidence="3 4">
    <name type="scientific">Candida albicans (strain SC5314 / ATCC MYA-2876)</name>
    <name type="common">Yeast</name>
    <dbReference type="NCBI Taxonomy" id="237561"/>
    <lineage>
        <taxon>Eukaryota</taxon>
        <taxon>Fungi</taxon>
        <taxon>Dikarya</taxon>
        <taxon>Ascomycota</taxon>
        <taxon>Saccharomycotina</taxon>
        <taxon>Pichiomycetes</taxon>
        <taxon>Debaryomycetaceae</taxon>
        <taxon>Candida/Lodderomyces clade</taxon>
        <taxon>Candida</taxon>
    </lineage>
</organism>
<feature type="compositionally biased region" description="Polar residues" evidence="1">
    <location>
        <begin position="116"/>
        <end position="130"/>
    </location>
</feature>
<evidence type="ECO:0000313" key="2">
    <source>
        <dbReference type="CGD" id="CAL0000198167"/>
    </source>
</evidence>
<accession>A0A1D8PT46</accession>
<dbReference type="KEGG" id="cal:CAALFM_CR06020WA"/>
<feature type="region of interest" description="Disordered" evidence="1">
    <location>
        <begin position="102"/>
        <end position="187"/>
    </location>
</feature>
<feature type="compositionally biased region" description="Low complexity" evidence="1">
    <location>
        <begin position="102"/>
        <end position="115"/>
    </location>
</feature>
<name>A0A1D8PT46_CANAL</name>
<dbReference type="CGD" id="CAL0000198167">
    <property type="gene designation" value="orf19.11332"/>
</dbReference>
<feature type="compositionally biased region" description="Polar residues" evidence="1">
    <location>
        <begin position="289"/>
        <end position="304"/>
    </location>
</feature>
<proteinExistence type="predicted"/>
<evidence type="ECO:0000313" key="4">
    <source>
        <dbReference type="Proteomes" id="UP000000559"/>
    </source>
</evidence>
<feature type="compositionally biased region" description="Basic residues" evidence="1">
    <location>
        <begin position="172"/>
        <end position="181"/>
    </location>
</feature>
<keyword evidence="4" id="KW-1185">Reference proteome</keyword>
<feature type="compositionally biased region" description="Low complexity" evidence="1">
    <location>
        <begin position="264"/>
        <end position="281"/>
    </location>
</feature>
<dbReference type="OrthoDB" id="4026095at2759"/>
<reference evidence="3 4" key="1">
    <citation type="journal article" date="2004" name="Proc. Natl. Acad. Sci. U.S.A.">
        <title>The diploid genome sequence of Candida albicans.</title>
        <authorList>
            <person name="Jones T."/>
            <person name="Federspiel N.A."/>
            <person name="Chibana H."/>
            <person name="Dungan J."/>
            <person name="Kalman S."/>
            <person name="Magee B.B."/>
            <person name="Newport G."/>
            <person name="Thorstenson Y.R."/>
            <person name="Agabian N."/>
            <person name="Magee P.T."/>
            <person name="Davis R.W."/>
            <person name="Scherer S."/>
        </authorList>
    </citation>
    <scope>NUCLEOTIDE SEQUENCE [LARGE SCALE GENOMIC DNA]</scope>
    <source>
        <strain evidence="4">SC5314 / ATCC MYA-2876</strain>
    </source>
</reference>
<feature type="compositionally biased region" description="Low complexity" evidence="1">
    <location>
        <begin position="137"/>
        <end position="171"/>
    </location>
</feature>
<reference evidence="3 4" key="3">
    <citation type="journal article" date="2013" name="Genome Biol.">
        <title>Assembly of a phased diploid Candida albicans genome facilitates allele-specific measurements and provides a simple model for repeat and indel structure.</title>
        <authorList>
            <person name="Muzzey D."/>
            <person name="Schwartz K."/>
            <person name="Weissman J.S."/>
            <person name="Sherlock G."/>
        </authorList>
    </citation>
    <scope>NUCLEOTIDE SEQUENCE [LARGE SCALE GENOMIC DNA]</scope>
    <source>
        <strain evidence="4">SC5314 / ATCC MYA-2876</strain>
    </source>
</reference>
<protein>
    <submittedName>
        <fullName evidence="3">Uncharacterized protein</fullName>
    </submittedName>
</protein>
<dbReference type="EMBL" id="CP017630">
    <property type="protein sequence ID" value="AOW31313.1"/>
    <property type="molecule type" value="Genomic_DNA"/>
</dbReference>
<dbReference type="RefSeq" id="XP_713482.2">
    <property type="nucleotide sequence ID" value="XM_708389.2"/>
</dbReference>
<feature type="region of interest" description="Disordered" evidence="1">
    <location>
        <begin position="42"/>
        <end position="63"/>
    </location>
</feature>
<reference evidence="3 4" key="2">
    <citation type="journal article" date="2007" name="Genome Biol.">
        <title>Assembly of the Candida albicans genome into sixteen supercontigs aligned on the eight chromosomes.</title>
        <authorList>
            <person name="van het Hoog M."/>
            <person name="Rast T.J."/>
            <person name="Martchenko M."/>
            <person name="Grindle S."/>
            <person name="Dignard D."/>
            <person name="Hogues H."/>
            <person name="Cuomo C."/>
            <person name="Berriman M."/>
            <person name="Scherer S."/>
            <person name="Magee B.B."/>
            <person name="Whiteway M."/>
            <person name="Chibana H."/>
            <person name="Nantel A."/>
            <person name="Magee P.T."/>
        </authorList>
    </citation>
    <scope>GENOME REANNOTATION</scope>
    <source>
        <strain evidence="4">SC5314 / ATCC MYA-2876</strain>
    </source>
</reference>
<feature type="region of interest" description="Disordered" evidence="1">
    <location>
        <begin position="226"/>
        <end position="304"/>
    </location>
</feature>
<dbReference type="Proteomes" id="UP000000559">
    <property type="component" value="Chromosome R"/>
</dbReference>
<dbReference type="VEuPathDB" id="FungiDB:CR_06020W_A"/>
<dbReference type="AlphaFoldDB" id="A0A1D8PT46"/>
<gene>
    <name evidence="3" type="ordered locus">CAALFM_CR06020WA</name>
    <name evidence="2" type="ordered locus">orf19.11332</name>
</gene>
<sequence length="375" mass="41578">MTDNVENKDSMITAYTRISPDSSDSRFIKIVKFQHHVDKTPTSIPFPSPLPNNTSASNHINLKTSDDKKVQLGKKIMQRLYNVGVLSRDVIQKCRESSSTVFSSESSVVASSSSSTQNNSILPNSNNGSENGDDHSLLSSPTSPTSTSSGMSTSNSILSKTSETSSSPPGNGKKKRGRKRKLSSDDKQIQIDNYKIYNCKIKLNMSHNDEKFDVRLQFVYKTKPKVTTTHHHNHPKNNSKDSNYINSGNHARNGSQNHNGNGVSSRDANSSFSSNNNTSPNGLAKLLNPSPTTETSNLRNGKTNHSIAATGSIIPLEEEEAPNMYITYDELINYLRDKIFFKENKKNLRGIEVKINYLLHLCTFKCSINETEIDI</sequence>